<feature type="domain" description="DUF4426" evidence="1">
    <location>
        <begin position="71"/>
        <end position="184"/>
    </location>
</feature>
<reference evidence="2 3" key="1">
    <citation type="submission" date="2019-12" db="EMBL/GenBank/DDBJ databases">
        <authorList>
            <person name="Xu J."/>
        </authorList>
    </citation>
    <scope>NUCLEOTIDE SEQUENCE [LARGE SCALE GENOMIC DNA]</scope>
    <source>
        <strain evidence="2 3">HX-5-24</strain>
    </source>
</reference>
<accession>A0A7C9LIE7</accession>
<evidence type="ECO:0000313" key="3">
    <source>
        <dbReference type="Proteomes" id="UP000479692"/>
    </source>
</evidence>
<dbReference type="Gene3D" id="2.60.40.3340">
    <property type="entry name" value="Domain of unknown function DUF4426"/>
    <property type="match status" value="1"/>
</dbReference>
<keyword evidence="3" id="KW-1185">Reference proteome</keyword>
<evidence type="ECO:0000259" key="1">
    <source>
        <dbReference type="Pfam" id="PF14467"/>
    </source>
</evidence>
<dbReference type="Proteomes" id="UP000479692">
    <property type="component" value="Unassembled WGS sequence"/>
</dbReference>
<protein>
    <submittedName>
        <fullName evidence="2">DUF4426 domain-containing protein</fullName>
    </submittedName>
</protein>
<dbReference type="Pfam" id="PF14467">
    <property type="entry name" value="DUF4426"/>
    <property type="match status" value="1"/>
</dbReference>
<comment type="caution">
    <text evidence="2">The sequence shown here is derived from an EMBL/GenBank/DDBJ whole genome shotgun (WGS) entry which is preliminary data.</text>
</comment>
<proteinExistence type="predicted"/>
<organism evidence="2 3">
    <name type="scientific">Noviluteimonas gilva</name>
    <dbReference type="NCBI Taxonomy" id="2682097"/>
    <lineage>
        <taxon>Bacteria</taxon>
        <taxon>Pseudomonadati</taxon>
        <taxon>Pseudomonadota</taxon>
        <taxon>Gammaproteobacteria</taxon>
        <taxon>Lysobacterales</taxon>
        <taxon>Lysobacteraceae</taxon>
        <taxon>Noviluteimonas</taxon>
    </lineage>
</organism>
<dbReference type="InterPro" id="IPR025218">
    <property type="entry name" value="DUF4426"/>
</dbReference>
<sequence length="187" mass="19698">MPRSKPSKPEASAISCTAPCTPPPCAARSCPMRTIERAAVLLVAGVLAACGGGSTPVPAQAAPPPADLHDGDLHIHATAVNTLALPEKVTRTYGIPRGEQTWMLLVTTRQGEEGRDVAVPAKVSATARDLQGRKIEIPMRELRTGDGLLDNVGTFSITPPDTLQFTVQVTPVGAQTRTLTFTREVAK</sequence>
<evidence type="ECO:0000313" key="2">
    <source>
        <dbReference type="EMBL" id="MUV15641.1"/>
    </source>
</evidence>
<dbReference type="EMBL" id="WOXT01000006">
    <property type="protein sequence ID" value="MUV15641.1"/>
    <property type="molecule type" value="Genomic_DNA"/>
</dbReference>
<name>A0A7C9LIE7_9GAMM</name>
<gene>
    <name evidence="2" type="ORF">GN331_15665</name>
</gene>
<dbReference type="AlphaFoldDB" id="A0A7C9LIE7"/>